<keyword evidence="5" id="KW-1185">Reference proteome</keyword>
<feature type="region of interest" description="Disordered" evidence="1">
    <location>
        <begin position="228"/>
        <end position="248"/>
    </location>
</feature>
<evidence type="ECO:0000313" key="5">
    <source>
        <dbReference type="Proteomes" id="UP000199092"/>
    </source>
</evidence>
<dbReference type="GO" id="GO:0005886">
    <property type="term" value="C:plasma membrane"/>
    <property type="evidence" value="ECO:0007669"/>
    <property type="project" value="InterPro"/>
</dbReference>
<keyword evidence="2" id="KW-0472">Membrane</keyword>
<protein>
    <submittedName>
        <fullName evidence="4">Anti-sigma-K factor rskA</fullName>
    </submittedName>
</protein>
<dbReference type="Proteomes" id="UP000199092">
    <property type="component" value="Chromosome I"/>
</dbReference>
<evidence type="ECO:0000256" key="1">
    <source>
        <dbReference type="SAM" id="MobiDB-lite"/>
    </source>
</evidence>
<reference evidence="4 5" key="1">
    <citation type="submission" date="2016-10" db="EMBL/GenBank/DDBJ databases">
        <authorList>
            <person name="de Groot N.N."/>
        </authorList>
    </citation>
    <scope>NUCLEOTIDE SEQUENCE [LARGE SCALE GENOMIC DNA]</scope>
    <source>
        <strain evidence="4 5">DSM 21741</strain>
    </source>
</reference>
<dbReference type="EMBL" id="LT629749">
    <property type="protein sequence ID" value="SDT36277.1"/>
    <property type="molecule type" value="Genomic_DNA"/>
</dbReference>
<evidence type="ECO:0000259" key="3">
    <source>
        <dbReference type="Pfam" id="PF10099"/>
    </source>
</evidence>
<proteinExistence type="predicted"/>
<dbReference type="OrthoDB" id="4328740at2"/>
<dbReference type="InterPro" id="IPR018764">
    <property type="entry name" value="RskA_C"/>
</dbReference>
<evidence type="ECO:0000256" key="2">
    <source>
        <dbReference type="SAM" id="Phobius"/>
    </source>
</evidence>
<name>A0A1H1ZRS0_9ACTN</name>
<feature type="transmembrane region" description="Helical" evidence="2">
    <location>
        <begin position="107"/>
        <end position="128"/>
    </location>
</feature>
<feature type="region of interest" description="Disordered" evidence="1">
    <location>
        <begin position="77"/>
        <end position="100"/>
    </location>
</feature>
<dbReference type="Pfam" id="PF10099">
    <property type="entry name" value="RskA_C"/>
    <property type="match status" value="1"/>
</dbReference>
<feature type="compositionally biased region" description="Pro residues" evidence="1">
    <location>
        <begin position="81"/>
        <end position="91"/>
    </location>
</feature>
<accession>A0A1H1ZRS0</accession>
<dbReference type="AlphaFoldDB" id="A0A1H1ZRS0"/>
<dbReference type="STRING" id="546871.SAMN04488543_3956"/>
<gene>
    <name evidence="4" type="ORF">SAMN04488543_3956</name>
</gene>
<keyword evidence="2" id="KW-0812">Transmembrane</keyword>
<feature type="domain" description="Anti-sigma K factor RskA C-terminal" evidence="3">
    <location>
        <begin position="112"/>
        <end position="232"/>
    </location>
</feature>
<sequence>MHTSPDLLALLALGEDVADDEDLVHVAGCPDCRAELAAFTAAAGSARRAGEATLVAPRPEVWQQISRELHLHEAVAASGPTAPPADPPGPAAQPGDDRPAERRRVRVAAFVLAAALALAVGVGLGTNLDRVGPGATREVATVSLNALPGWPGSSGQAVVEEDRDGNRTLVVTVTSPEPASGPREVWMSTPTAEPMIAMGYLQDGRGRFPIAPSVDLQQFRLVDVSQEPAGDQDFRHSGDSMVRGKLPV</sequence>
<evidence type="ECO:0000313" key="4">
    <source>
        <dbReference type="EMBL" id="SDT36277.1"/>
    </source>
</evidence>
<organism evidence="4 5">
    <name type="scientific">Friedmanniella luteola</name>
    <dbReference type="NCBI Taxonomy" id="546871"/>
    <lineage>
        <taxon>Bacteria</taxon>
        <taxon>Bacillati</taxon>
        <taxon>Actinomycetota</taxon>
        <taxon>Actinomycetes</taxon>
        <taxon>Propionibacteriales</taxon>
        <taxon>Nocardioidaceae</taxon>
        <taxon>Friedmanniella</taxon>
    </lineage>
</organism>
<dbReference type="RefSeq" id="WP_091415174.1">
    <property type="nucleotide sequence ID" value="NZ_LT629749.1"/>
</dbReference>
<keyword evidence="2" id="KW-1133">Transmembrane helix</keyword>